<evidence type="ECO:0000256" key="2">
    <source>
        <dbReference type="ARBA" id="ARBA00003788"/>
    </source>
</evidence>
<keyword evidence="4 6" id="KW-0560">Oxidoreductase</keyword>
<sequence>MGTTIFDIGEESRTGLRLPALDVPERNLTELIPPELIRKEDPKLPQVSQVEIVRHYTKLSRMNYGVDNGIYPLGSCTMKYNPRINEDMARLPGFAHAHPLQGDDLSQGALQLMYELGEYLCAIGGMDAITLQPAAGAHGELTGMLLIKKHFERTKELHKRTKILLPDSAHGTNPASAAMCGFEVVHIPSDPRGLVDVEALKAHLDDSVAGIMLTNPNTLGLFETDILEITKLIHDVGGLVYYDGANLNAIVGRARPGDMGVDIVHYNLHKTFSTPHGGGGPGAGPVAVVKRLEPYLPVPRIVKHKEKYALDYERPHSIGKIHSFYGNFGVLVRAYAYIRMMGDEGLKAVSTNAVLNANYLRARLSKVYKAPYDRLCMHEFVLTTKGMSEEIRTLDVAKRLIDYGVHPSSIYFPLIVPEVMMIEPTETVSKEELDHFADALIKVAEEMRENPQILKEAPHAVPVYGASVRRLDEVRAAKEPILRG</sequence>
<proteinExistence type="inferred from homology"/>
<evidence type="ECO:0000259" key="7">
    <source>
        <dbReference type="Pfam" id="PF02347"/>
    </source>
</evidence>
<evidence type="ECO:0000256" key="4">
    <source>
        <dbReference type="ARBA" id="ARBA00023002"/>
    </source>
</evidence>
<dbReference type="PANTHER" id="PTHR11773:SF1">
    <property type="entry name" value="GLYCINE DEHYDROGENASE (DECARBOXYLATING), MITOCHONDRIAL"/>
    <property type="match status" value="1"/>
</dbReference>
<evidence type="ECO:0000259" key="8">
    <source>
        <dbReference type="Pfam" id="PF21478"/>
    </source>
</evidence>
<dbReference type="Pfam" id="PF21478">
    <property type="entry name" value="GcvP2_C"/>
    <property type="match status" value="1"/>
</dbReference>
<dbReference type="HAMAP" id="MF_00713">
    <property type="entry name" value="GcvPB"/>
    <property type="match status" value="1"/>
</dbReference>
<dbReference type="FunFam" id="3.90.1150.10:FF:000014">
    <property type="entry name" value="Probable glycine dehydrogenase (decarboxylating) subunit 2"/>
    <property type="match status" value="1"/>
</dbReference>
<dbReference type="CDD" id="cd00613">
    <property type="entry name" value="GDC-P"/>
    <property type="match status" value="1"/>
</dbReference>
<name>H5SJ54_9BACT</name>
<gene>
    <name evidence="6" type="primary">gcvPB</name>
    <name evidence="9" type="ORF">HGMM_F35B12C04</name>
</gene>
<evidence type="ECO:0000256" key="3">
    <source>
        <dbReference type="ARBA" id="ARBA00022898"/>
    </source>
</evidence>
<dbReference type="EC" id="1.4.4.2" evidence="6"/>
<dbReference type="NCBIfam" id="NF003346">
    <property type="entry name" value="PRK04366.1"/>
    <property type="match status" value="1"/>
</dbReference>
<dbReference type="FunFam" id="3.40.640.10:FF:000034">
    <property type="entry name" value="Probable glycine dehydrogenase (decarboxylating) subunit 2"/>
    <property type="match status" value="1"/>
</dbReference>
<organism evidence="9">
    <name type="scientific">uncultured Acetothermia bacterium</name>
    <dbReference type="NCBI Taxonomy" id="236499"/>
    <lineage>
        <taxon>Bacteria</taxon>
        <taxon>Candidatus Bipolaricaulota</taxon>
        <taxon>environmental samples</taxon>
    </lineage>
</organism>
<evidence type="ECO:0000313" key="9">
    <source>
        <dbReference type="EMBL" id="BAL56190.1"/>
    </source>
</evidence>
<dbReference type="Gene3D" id="3.40.640.10">
    <property type="entry name" value="Type I PLP-dependent aspartate aminotransferase-like (Major domain)"/>
    <property type="match status" value="1"/>
</dbReference>
<accession>H5SJ54</accession>
<comment type="catalytic activity">
    <reaction evidence="5 6">
        <text>N(6)-[(R)-lipoyl]-L-lysyl-[glycine-cleavage complex H protein] + glycine + H(+) = N(6)-[(R)-S(8)-aminomethyldihydrolipoyl]-L-lysyl-[glycine-cleavage complex H protein] + CO2</text>
        <dbReference type="Rhea" id="RHEA:24304"/>
        <dbReference type="Rhea" id="RHEA-COMP:10494"/>
        <dbReference type="Rhea" id="RHEA-COMP:10495"/>
        <dbReference type="ChEBI" id="CHEBI:15378"/>
        <dbReference type="ChEBI" id="CHEBI:16526"/>
        <dbReference type="ChEBI" id="CHEBI:57305"/>
        <dbReference type="ChEBI" id="CHEBI:83099"/>
        <dbReference type="ChEBI" id="CHEBI:83143"/>
        <dbReference type="EC" id="1.4.4.2"/>
    </reaction>
</comment>
<reference evidence="9" key="1">
    <citation type="journal article" date="2005" name="Environ. Microbiol.">
        <title>Genetic and functional properties of uncultivated thermophilic crenarchaeotes from a subsurface gold mine as revealed by analysis of genome fragments.</title>
        <authorList>
            <person name="Nunoura T."/>
            <person name="Hirayama H."/>
            <person name="Takami H."/>
            <person name="Oida H."/>
            <person name="Nishi S."/>
            <person name="Shimamura S."/>
            <person name="Suzuki Y."/>
            <person name="Inagaki F."/>
            <person name="Takai K."/>
            <person name="Nealson K.H."/>
            <person name="Horikoshi K."/>
        </authorList>
    </citation>
    <scope>NUCLEOTIDE SEQUENCE</scope>
</reference>
<protein>
    <recommendedName>
        <fullName evidence="6">Probable glycine dehydrogenase (decarboxylating) subunit 2</fullName>
        <ecNumber evidence="6">1.4.4.2</ecNumber>
    </recommendedName>
    <alternativeName>
        <fullName evidence="6">Glycine cleavage system P-protein subunit 2</fullName>
    </alternativeName>
    <alternativeName>
        <fullName evidence="6">Glycine decarboxylase subunit 2</fullName>
    </alternativeName>
    <alternativeName>
        <fullName evidence="6">Glycine dehydrogenase (aminomethyl-transferring) subunit 2</fullName>
    </alternativeName>
</protein>
<dbReference type="Gene3D" id="3.90.1150.10">
    <property type="entry name" value="Aspartate Aminotransferase, domain 1"/>
    <property type="match status" value="1"/>
</dbReference>
<dbReference type="GO" id="GO:0016594">
    <property type="term" value="F:glycine binding"/>
    <property type="evidence" value="ECO:0007669"/>
    <property type="project" value="TreeGrafter"/>
</dbReference>
<comment type="similarity">
    <text evidence="6">Belongs to the GcvP family. C-terminal subunit subfamily.</text>
</comment>
<dbReference type="PANTHER" id="PTHR11773">
    <property type="entry name" value="GLYCINE DEHYDROGENASE, DECARBOXYLATING"/>
    <property type="match status" value="1"/>
</dbReference>
<comment type="subunit">
    <text evidence="6">The glycine cleavage system is composed of four proteins: P, T, L and H. In this organism, the P 'protein' is a heterodimer of two subunits.</text>
</comment>
<feature type="domain" description="Glycine cleavage system P-protein N-terminal" evidence="7">
    <location>
        <begin position="29"/>
        <end position="297"/>
    </location>
</feature>
<feature type="domain" description="Glycine dehydrogenase C-terminal" evidence="8">
    <location>
        <begin position="350"/>
        <end position="449"/>
    </location>
</feature>
<dbReference type="EMBL" id="AP011740">
    <property type="protein sequence ID" value="BAL56190.1"/>
    <property type="molecule type" value="Genomic_DNA"/>
</dbReference>
<dbReference type="InterPro" id="IPR049316">
    <property type="entry name" value="GDC-P_C"/>
</dbReference>
<evidence type="ECO:0000256" key="6">
    <source>
        <dbReference type="HAMAP-Rule" id="MF_00713"/>
    </source>
</evidence>
<dbReference type="InterPro" id="IPR015424">
    <property type="entry name" value="PyrdxlP-dep_Trfase"/>
</dbReference>
<dbReference type="InterPro" id="IPR015421">
    <property type="entry name" value="PyrdxlP-dep_Trfase_major"/>
</dbReference>
<dbReference type="AlphaFoldDB" id="H5SJ54"/>
<dbReference type="InterPro" id="IPR020581">
    <property type="entry name" value="GDC_P"/>
</dbReference>
<reference evidence="9" key="2">
    <citation type="journal article" date="2012" name="PLoS ONE">
        <title>A Deeply Branching Thermophilic Bacterium with an Ancient Acetyl-CoA Pathway Dominates a Subsurface Ecosystem.</title>
        <authorList>
            <person name="Takami H."/>
            <person name="Noguchi H."/>
            <person name="Takaki Y."/>
            <person name="Uchiyama I."/>
            <person name="Toyoda A."/>
            <person name="Nishi S."/>
            <person name="Chee G.-J."/>
            <person name="Arai W."/>
            <person name="Nunoura T."/>
            <person name="Itoh T."/>
            <person name="Hattori M."/>
            <person name="Takai K."/>
        </authorList>
    </citation>
    <scope>NUCLEOTIDE SEQUENCE</scope>
</reference>
<evidence type="ECO:0000256" key="1">
    <source>
        <dbReference type="ARBA" id="ARBA00001933"/>
    </source>
</evidence>
<evidence type="ECO:0000256" key="5">
    <source>
        <dbReference type="ARBA" id="ARBA00049026"/>
    </source>
</evidence>
<dbReference type="Pfam" id="PF02347">
    <property type="entry name" value="GDC-P"/>
    <property type="match status" value="1"/>
</dbReference>
<dbReference type="InterPro" id="IPR023012">
    <property type="entry name" value="GcvPB"/>
</dbReference>
<dbReference type="GO" id="GO:0005960">
    <property type="term" value="C:glycine cleavage complex"/>
    <property type="evidence" value="ECO:0007669"/>
    <property type="project" value="TreeGrafter"/>
</dbReference>
<dbReference type="Gene3D" id="6.20.440.10">
    <property type="match status" value="1"/>
</dbReference>
<comment type="cofactor">
    <cofactor evidence="1 6">
        <name>pyridoxal 5'-phosphate</name>
        <dbReference type="ChEBI" id="CHEBI:597326"/>
    </cofactor>
</comment>
<dbReference type="GO" id="GO:0004375">
    <property type="term" value="F:glycine dehydrogenase (decarboxylating) activity"/>
    <property type="evidence" value="ECO:0007669"/>
    <property type="project" value="UniProtKB-EC"/>
</dbReference>
<dbReference type="GO" id="GO:0030170">
    <property type="term" value="F:pyridoxal phosphate binding"/>
    <property type="evidence" value="ECO:0007669"/>
    <property type="project" value="TreeGrafter"/>
</dbReference>
<dbReference type="InterPro" id="IPR049315">
    <property type="entry name" value="GDC-P_N"/>
</dbReference>
<dbReference type="InterPro" id="IPR015422">
    <property type="entry name" value="PyrdxlP-dep_Trfase_small"/>
</dbReference>
<dbReference type="SUPFAM" id="SSF53383">
    <property type="entry name" value="PLP-dependent transferases"/>
    <property type="match status" value="1"/>
</dbReference>
<keyword evidence="3 6" id="KW-0663">Pyridoxal phosphate</keyword>
<dbReference type="GO" id="GO:0019464">
    <property type="term" value="P:glycine decarboxylation via glycine cleavage system"/>
    <property type="evidence" value="ECO:0007669"/>
    <property type="project" value="UniProtKB-UniRule"/>
</dbReference>
<feature type="modified residue" description="N6-(pyridoxal phosphate)lysine" evidence="6">
    <location>
        <position position="270"/>
    </location>
</feature>
<comment type="function">
    <text evidence="2 6">The glycine cleavage system catalyzes the degradation of glycine. The P protein binds the alpha-amino group of glycine through its pyridoxal phosphate cofactor; CO(2) is released and the remaining methylamine moiety is then transferred to the lipoamide cofactor of the H protein.</text>
</comment>
<dbReference type="GO" id="GO:0005829">
    <property type="term" value="C:cytosol"/>
    <property type="evidence" value="ECO:0007669"/>
    <property type="project" value="TreeGrafter"/>
</dbReference>